<organism evidence="2 3">
    <name type="scientific">Thamnophis sirtalis</name>
    <dbReference type="NCBI Taxonomy" id="35019"/>
    <lineage>
        <taxon>Eukaryota</taxon>
        <taxon>Metazoa</taxon>
        <taxon>Chordata</taxon>
        <taxon>Craniata</taxon>
        <taxon>Vertebrata</taxon>
        <taxon>Euteleostomi</taxon>
        <taxon>Lepidosauria</taxon>
        <taxon>Squamata</taxon>
        <taxon>Bifurcata</taxon>
        <taxon>Unidentata</taxon>
        <taxon>Episquamata</taxon>
        <taxon>Toxicofera</taxon>
        <taxon>Serpentes</taxon>
        <taxon>Colubroidea</taxon>
        <taxon>Colubridae</taxon>
        <taxon>Natricinae</taxon>
        <taxon>Thamnophis</taxon>
    </lineage>
</organism>
<name>A0A6I9XPB2_9SAUR</name>
<dbReference type="Pfam" id="PF07703">
    <property type="entry name" value="A2M_BRD"/>
    <property type="match status" value="1"/>
</dbReference>
<evidence type="ECO:0000313" key="3">
    <source>
        <dbReference type="RefSeq" id="XP_013917834.1"/>
    </source>
</evidence>
<gene>
    <name evidence="3" type="primary">LOC106545717</name>
</gene>
<dbReference type="AlphaFoldDB" id="A0A6I9XPB2"/>
<dbReference type="Gene3D" id="2.60.40.1930">
    <property type="match status" value="1"/>
</dbReference>
<dbReference type="Gene3D" id="6.20.50.160">
    <property type="match status" value="1"/>
</dbReference>
<protein>
    <submittedName>
        <fullName evidence="3">Murinoglobulin-2-like</fullName>
    </submittedName>
</protein>
<dbReference type="PANTHER" id="PTHR11412:SF165">
    <property type="entry name" value="ALPHA-2-MACROGLOBULIN"/>
    <property type="match status" value="1"/>
</dbReference>
<dbReference type="InterPro" id="IPR011625">
    <property type="entry name" value="A2M_N_BRD"/>
</dbReference>
<dbReference type="PANTHER" id="PTHR11412">
    <property type="entry name" value="MACROGLOBULIN / COMPLEMENT"/>
    <property type="match status" value="1"/>
</dbReference>
<evidence type="ECO:0000259" key="1">
    <source>
        <dbReference type="Pfam" id="PF07703"/>
    </source>
</evidence>
<feature type="domain" description="Alpha-2-macroglobulin bait region" evidence="1">
    <location>
        <begin position="20"/>
        <end position="110"/>
    </location>
</feature>
<dbReference type="KEGG" id="tsr:106545717"/>
<dbReference type="InterPro" id="IPR050473">
    <property type="entry name" value="A2M/Complement_sys"/>
</dbReference>
<accession>A0A6I9XPB2</accession>
<dbReference type="Proteomes" id="UP000504617">
    <property type="component" value="Unplaced"/>
</dbReference>
<reference evidence="3" key="1">
    <citation type="submission" date="2025-08" db="UniProtKB">
        <authorList>
            <consortium name="RefSeq"/>
        </authorList>
    </citation>
    <scope>IDENTIFICATION</scope>
    <source>
        <tissue evidence="3">Skeletal muscle</tissue>
    </source>
</reference>
<evidence type="ECO:0000313" key="2">
    <source>
        <dbReference type="Proteomes" id="UP000504617"/>
    </source>
</evidence>
<keyword evidence="2" id="KW-1185">Reference proteome</keyword>
<sequence>MKSNENIVGTGRHRQRVEQGKETKGEFLLTHWMFVENAFNTQWLIYTILPSGELIADSRDFTVEKCFRDRAKLWFSDQEGLPGGETQLHISGTYDYICAIHAVDENVYLLKPEAEFSPEKLFKFYNIILDCEFEQFFKRVLDT</sequence>
<dbReference type="OrthoDB" id="9998011at2759"/>
<proteinExistence type="predicted"/>
<dbReference type="RefSeq" id="XP_013917834.1">
    <property type="nucleotide sequence ID" value="XM_014062359.1"/>
</dbReference>
<dbReference type="GeneID" id="106545717"/>